<dbReference type="EMBL" id="JAHIBW010000001">
    <property type="protein sequence ID" value="KAG7313366.1"/>
    <property type="molecule type" value="Genomic_DNA"/>
</dbReference>
<organism evidence="5 6">
    <name type="scientific">Plutella xylostella</name>
    <name type="common">Diamondback moth</name>
    <name type="synonym">Plutella maculipennis</name>
    <dbReference type="NCBI Taxonomy" id="51655"/>
    <lineage>
        <taxon>Eukaryota</taxon>
        <taxon>Metazoa</taxon>
        <taxon>Ecdysozoa</taxon>
        <taxon>Arthropoda</taxon>
        <taxon>Hexapoda</taxon>
        <taxon>Insecta</taxon>
        <taxon>Pterygota</taxon>
        <taxon>Neoptera</taxon>
        <taxon>Endopterygota</taxon>
        <taxon>Lepidoptera</taxon>
        <taxon>Glossata</taxon>
        <taxon>Ditrysia</taxon>
        <taxon>Yponomeutoidea</taxon>
        <taxon>Plutellidae</taxon>
        <taxon>Plutella</taxon>
    </lineage>
</organism>
<protein>
    <recommendedName>
        <fullName evidence="4">SCP domain-containing protein</fullName>
    </recommendedName>
</protein>
<evidence type="ECO:0000313" key="5">
    <source>
        <dbReference type="EMBL" id="KAG7313366.1"/>
    </source>
</evidence>
<dbReference type="SMART" id="SM00198">
    <property type="entry name" value="SCP"/>
    <property type="match status" value="1"/>
</dbReference>
<feature type="signal peptide" evidence="3">
    <location>
        <begin position="1"/>
        <end position="24"/>
    </location>
</feature>
<feature type="chain" id="PRO_5045907610" description="SCP domain-containing protein" evidence="3">
    <location>
        <begin position="25"/>
        <end position="320"/>
    </location>
</feature>
<dbReference type="Proteomes" id="UP000823941">
    <property type="component" value="Chromosome 1"/>
</dbReference>
<evidence type="ECO:0000256" key="1">
    <source>
        <dbReference type="ARBA" id="ARBA00004613"/>
    </source>
</evidence>
<evidence type="ECO:0000313" key="6">
    <source>
        <dbReference type="Proteomes" id="UP000823941"/>
    </source>
</evidence>
<comment type="subcellular location">
    <subcellularLocation>
        <location evidence="1">Secreted</location>
    </subcellularLocation>
</comment>
<keyword evidence="2" id="KW-0964">Secreted</keyword>
<evidence type="ECO:0000256" key="2">
    <source>
        <dbReference type="ARBA" id="ARBA00022525"/>
    </source>
</evidence>
<dbReference type="InterPro" id="IPR035940">
    <property type="entry name" value="CAP_sf"/>
</dbReference>
<dbReference type="SUPFAM" id="SSF55797">
    <property type="entry name" value="PR-1-like"/>
    <property type="match status" value="2"/>
</dbReference>
<evidence type="ECO:0000259" key="4">
    <source>
        <dbReference type="SMART" id="SM00198"/>
    </source>
</evidence>
<keyword evidence="6" id="KW-1185">Reference proteome</keyword>
<comment type="caution">
    <text evidence="5">The sequence shown here is derived from an EMBL/GenBank/DDBJ whole genome shotgun (WGS) entry which is preliminary data.</text>
</comment>
<reference evidence="5 6" key="1">
    <citation type="submission" date="2021-06" db="EMBL/GenBank/DDBJ databases">
        <title>A haploid diamondback moth (Plutella xylostella L.) genome assembly resolves 31 chromosomes and identifies a diamide resistance mutation.</title>
        <authorList>
            <person name="Ward C.M."/>
            <person name="Perry K.D."/>
            <person name="Baker G."/>
            <person name="Powis K."/>
            <person name="Heckel D.G."/>
            <person name="Baxter S.W."/>
        </authorList>
    </citation>
    <scope>NUCLEOTIDE SEQUENCE [LARGE SCALE GENOMIC DNA]</scope>
    <source>
        <strain evidence="5 6">LV</strain>
        <tissue evidence="5">Single pupa</tissue>
    </source>
</reference>
<dbReference type="InterPro" id="IPR001283">
    <property type="entry name" value="CRISP-related"/>
</dbReference>
<dbReference type="PANTHER" id="PTHR10334">
    <property type="entry name" value="CYSTEINE-RICH SECRETORY PROTEIN-RELATED"/>
    <property type="match status" value="1"/>
</dbReference>
<sequence length="320" mass="34419">MKNMFIKIPLTLCILLLSVSSTLSVMTVVSNDSSSDNPYCAHPECSARGQHTLCACAGRASPRLLAAGMTPWTRHTVLQLHNRHRDNVALGLQAGHPPAANMRKLYWDPELERAAAAWARQCPARHDECRGTLRFPALQNVDVRPVLARATEAQLLADAVAAWYSGARRLAPESVLAFRRAACAAPGGCNEHWYTAAAWAGSWLLGCSQALCTARARSCAPYRRRRAPDEARNATPALAEPDAAAGVGWSPLHRGAPAPPRPERRLVSYTVCNYGPAGNVEGFPVYQAGPACSRCPQGTRCADRTHRALCAVDGDPDAAP</sequence>
<dbReference type="CDD" id="cd05380">
    <property type="entry name" value="CAP_euk"/>
    <property type="match status" value="1"/>
</dbReference>
<feature type="domain" description="SCP" evidence="4">
    <location>
        <begin position="72"/>
        <end position="282"/>
    </location>
</feature>
<dbReference type="InterPro" id="IPR014044">
    <property type="entry name" value="CAP_dom"/>
</dbReference>
<gene>
    <name evidence="5" type="ORF">JYU34_000481</name>
</gene>
<accession>A0ABQ7R7Y3</accession>
<dbReference type="Pfam" id="PF00188">
    <property type="entry name" value="CAP"/>
    <property type="match status" value="1"/>
</dbReference>
<name>A0ABQ7R7Y3_PLUXY</name>
<keyword evidence="3" id="KW-0732">Signal</keyword>
<proteinExistence type="predicted"/>
<evidence type="ECO:0000256" key="3">
    <source>
        <dbReference type="SAM" id="SignalP"/>
    </source>
</evidence>
<dbReference type="Gene3D" id="3.40.33.10">
    <property type="entry name" value="CAP"/>
    <property type="match status" value="1"/>
</dbReference>
<dbReference type="PRINTS" id="PR00837">
    <property type="entry name" value="V5TPXLIKE"/>
</dbReference>